<accession>A0A3N7FPD7</accession>
<gene>
    <name evidence="1" type="ORF">POPTR_010G146301</name>
</gene>
<evidence type="ECO:0000313" key="2">
    <source>
        <dbReference type="Proteomes" id="UP000006729"/>
    </source>
</evidence>
<reference evidence="1 2" key="1">
    <citation type="journal article" date="2006" name="Science">
        <title>The genome of black cottonwood, Populus trichocarpa (Torr. &amp; Gray).</title>
        <authorList>
            <person name="Tuskan G.A."/>
            <person name="Difazio S."/>
            <person name="Jansson S."/>
            <person name="Bohlmann J."/>
            <person name="Grigoriev I."/>
            <person name="Hellsten U."/>
            <person name="Putnam N."/>
            <person name="Ralph S."/>
            <person name="Rombauts S."/>
            <person name="Salamov A."/>
            <person name="Schein J."/>
            <person name="Sterck L."/>
            <person name="Aerts A."/>
            <person name="Bhalerao R.R."/>
            <person name="Bhalerao R.P."/>
            <person name="Blaudez D."/>
            <person name="Boerjan W."/>
            <person name="Brun A."/>
            <person name="Brunner A."/>
            <person name="Busov V."/>
            <person name="Campbell M."/>
            <person name="Carlson J."/>
            <person name="Chalot M."/>
            <person name="Chapman J."/>
            <person name="Chen G.L."/>
            <person name="Cooper D."/>
            <person name="Coutinho P.M."/>
            <person name="Couturier J."/>
            <person name="Covert S."/>
            <person name="Cronk Q."/>
            <person name="Cunningham R."/>
            <person name="Davis J."/>
            <person name="Degroeve S."/>
            <person name="Dejardin A."/>
            <person name="Depamphilis C."/>
            <person name="Detter J."/>
            <person name="Dirks B."/>
            <person name="Dubchak I."/>
            <person name="Duplessis S."/>
            <person name="Ehlting J."/>
            <person name="Ellis B."/>
            <person name="Gendler K."/>
            <person name="Goodstein D."/>
            <person name="Gribskov M."/>
            <person name="Grimwood J."/>
            <person name="Groover A."/>
            <person name="Gunter L."/>
            <person name="Hamberger B."/>
            <person name="Heinze B."/>
            <person name="Helariutta Y."/>
            <person name="Henrissat B."/>
            <person name="Holligan D."/>
            <person name="Holt R."/>
            <person name="Huang W."/>
            <person name="Islam-Faridi N."/>
            <person name="Jones S."/>
            <person name="Jones-Rhoades M."/>
            <person name="Jorgensen R."/>
            <person name="Joshi C."/>
            <person name="Kangasjarvi J."/>
            <person name="Karlsson J."/>
            <person name="Kelleher C."/>
            <person name="Kirkpatrick R."/>
            <person name="Kirst M."/>
            <person name="Kohler A."/>
            <person name="Kalluri U."/>
            <person name="Larimer F."/>
            <person name="Leebens-Mack J."/>
            <person name="Leple J.C."/>
            <person name="Locascio P."/>
            <person name="Lou Y."/>
            <person name="Lucas S."/>
            <person name="Martin F."/>
            <person name="Montanini B."/>
            <person name="Napoli C."/>
            <person name="Nelson D.R."/>
            <person name="Nelson C."/>
            <person name="Nieminen K."/>
            <person name="Nilsson O."/>
            <person name="Pereda V."/>
            <person name="Peter G."/>
            <person name="Philippe R."/>
            <person name="Pilate G."/>
            <person name="Poliakov A."/>
            <person name="Razumovskaya J."/>
            <person name="Richardson P."/>
            <person name="Rinaldi C."/>
            <person name="Ritland K."/>
            <person name="Rouze P."/>
            <person name="Ryaboy D."/>
            <person name="Schmutz J."/>
            <person name="Schrader J."/>
            <person name="Segerman B."/>
            <person name="Shin H."/>
            <person name="Siddiqui A."/>
            <person name="Sterky F."/>
            <person name="Terry A."/>
            <person name="Tsai C.J."/>
            <person name="Uberbacher E."/>
            <person name="Unneberg P."/>
            <person name="Vahala J."/>
            <person name="Wall K."/>
            <person name="Wessler S."/>
            <person name="Yang G."/>
            <person name="Yin T."/>
            <person name="Douglas C."/>
            <person name="Marra M."/>
            <person name="Sandberg G."/>
            <person name="Van de Peer Y."/>
            <person name="Rokhsar D."/>
        </authorList>
    </citation>
    <scope>NUCLEOTIDE SEQUENCE [LARGE SCALE GENOMIC DNA]</scope>
    <source>
        <strain evidence="2">cv. Nisqually</strain>
    </source>
</reference>
<name>A0A3N7FPD7_POPTR</name>
<organism evidence="1 2">
    <name type="scientific">Populus trichocarpa</name>
    <name type="common">Western balsam poplar</name>
    <name type="synonym">Populus balsamifera subsp. trichocarpa</name>
    <dbReference type="NCBI Taxonomy" id="3694"/>
    <lineage>
        <taxon>Eukaryota</taxon>
        <taxon>Viridiplantae</taxon>
        <taxon>Streptophyta</taxon>
        <taxon>Embryophyta</taxon>
        <taxon>Tracheophyta</taxon>
        <taxon>Spermatophyta</taxon>
        <taxon>Magnoliopsida</taxon>
        <taxon>eudicotyledons</taxon>
        <taxon>Gunneridae</taxon>
        <taxon>Pentapetalae</taxon>
        <taxon>rosids</taxon>
        <taxon>fabids</taxon>
        <taxon>Malpighiales</taxon>
        <taxon>Salicaceae</taxon>
        <taxon>Saliceae</taxon>
        <taxon>Populus</taxon>
    </lineage>
</organism>
<evidence type="ECO:0000313" key="1">
    <source>
        <dbReference type="EMBL" id="RQO96702.1"/>
    </source>
</evidence>
<dbReference type="EMBL" id="CM009299">
    <property type="protein sequence ID" value="RQO96702.1"/>
    <property type="molecule type" value="Genomic_DNA"/>
</dbReference>
<keyword evidence="2" id="KW-1185">Reference proteome</keyword>
<protein>
    <submittedName>
        <fullName evidence="1">Uncharacterized protein</fullName>
    </submittedName>
</protein>
<dbReference type="Gramene" id="Potri.010G146301.1.v4.1">
    <property type="protein sequence ID" value="Potri.010G146301.1.v4.1"/>
    <property type="gene ID" value="Potri.010G146301.v4.1"/>
</dbReference>
<proteinExistence type="predicted"/>
<sequence>MLIFILYGFENANYACCHLIGPHGGLLPCGNMSLVCPERTNKTSDAWRLKLQITDEYSTNSEFLNCSHK</sequence>
<dbReference type="Proteomes" id="UP000006729">
    <property type="component" value="Chromosome 10"/>
</dbReference>
<dbReference type="InParanoid" id="A0A3N7FPD7"/>
<dbReference type="AlphaFoldDB" id="A0A3N7FPD7"/>